<sequence>MQHHSQDPGYSASPKPEIRIAPAPMMCSRLWRCIIEQGNMILFDIKNKYCKLTSHYRLIHNIYTPRLLKIGEGFEFMIDSVFINKLTYQLKTRKYGIESYRANEAFPSSFLCN</sequence>
<dbReference type="Proteomes" id="UP000276133">
    <property type="component" value="Unassembled WGS sequence"/>
</dbReference>
<reference evidence="1 2" key="1">
    <citation type="journal article" date="2018" name="Sci. Rep.">
        <title>Genomic signatures of local adaptation to the degree of environmental predictability in rotifers.</title>
        <authorList>
            <person name="Franch-Gras L."/>
            <person name="Hahn C."/>
            <person name="Garcia-Roger E.M."/>
            <person name="Carmona M.J."/>
            <person name="Serra M."/>
            <person name="Gomez A."/>
        </authorList>
    </citation>
    <scope>NUCLEOTIDE SEQUENCE [LARGE SCALE GENOMIC DNA]</scope>
    <source>
        <strain evidence="1">HYR1</strain>
    </source>
</reference>
<organism evidence="1 2">
    <name type="scientific">Brachionus plicatilis</name>
    <name type="common">Marine rotifer</name>
    <name type="synonym">Brachionus muelleri</name>
    <dbReference type="NCBI Taxonomy" id="10195"/>
    <lineage>
        <taxon>Eukaryota</taxon>
        <taxon>Metazoa</taxon>
        <taxon>Spiralia</taxon>
        <taxon>Gnathifera</taxon>
        <taxon>Rotifera</taxon>
        <taxon>Eurotatoria</taxon>
        <taxon>Monogononta</taxon>
        <taxon>Pseudotrocha</taxon>
        <taxon>Ploima</taxon>
        <taxon>Brachionidae</taxon>
        <taxon>Brachionus</taxon>
    </lineage>
</organism>
<comment type="caution">
    <text evidence="1">The sequence shown here is derived from an EMBL/GenBank/DDBJ whole genome shotgun (WGS) entry which is preliminary data.</text>
</comment>
<proteinExistence type="predicted"/>
<name>A0A3M7R4Y3_BRAPC</name>
<dbReference type="AlphaFoldDB" id="A0A3M7R4Y3"/>
<accession>A0A3M7R4Y3</accession>
<protein>
    <submittedName>
        <fullName evidence="1">Uncharacterized protein</fullName>
    </submittedName>
</protein>
<evidence type="ECO:0000313" key="1">
    <source>
        <dbReference type="EMBL" id="RNA18657.1"/>
    </source>
</evidence>
<keyword evidence="2" id="KW-1185">Reference proteome</keyword>
<gene>
    <name evidence="1" type="ORF">BpHYR1_040041</name>
</gene>
<dbReference type="EMBL" id="REGN01004193">
    <property type="protein sequence ID" value="RNA18657.1"/>
    <property type="molecule type" value="Genomic_DNA"/>
</dbReference>
<evidence type="ECO:0000313" key="2">
    <source>
        <dbReference type="Proteomes" id="UP000276133"/>
    </source>
</evidence>